<name>A0AAW1U8U0_9CUCU</name>
<dbReference type="EMBL" id="JARQZJ010000063">
    <property type="protein sequence ID" value="KAK9880016.1"/>
    <property type="molecule type" value="Genomic_DNA"/>
</dbReference>
<evidence type="ECO:0000313" key="1">
    <source>
        <dbReference type="EMBL" id="KAK9880016.1"/>
    </source>
</evidence>
<dbReference type="AlphaFoldDB" id="A0AAW1U8U0"/>
<comment type="caution">
    <text evidence="1">The sequence shown here is derived from an EMBL/GenBank/DDBJ whole genome shotgun (WGS) entry which is preliminary data.</text>
</comment>
<sequence>MDPGELKIVISGMKNVKKGGVMINCDGNRTKKKIAAKATKEVGNIYEVVEGKSYNPKIAIREVETKYLVYEDGEI</sequence>
<keyword evidence="2" id="KW-1185">Reference proteome</keyword>
<dbReference type="Proteomes" id="UP001431783">
    <property type="component" value="Unassembled WGS sequence"/>
</dbReference>
<evidence type="ECO:0000313" key="2">
    <source>
        <dbReference type="Proteomes" id="UP001431783"/>
    </source>
</evidence>
<protein>
    <submittedName>
        <fullName evidence="1">Uncharacterized protein</fullName>
    </submittedName>
</protein>
<gene>
    <name evidence="1" type="ORF">WA026_008531</name>
</gene>
<reference evidence="1 2" key="1">
    <citation type="submission" date="2023-03" db="EMBL/GenBank/DDBJ databases">
        <title>Genome insight into feeding habits of ladybird beetles.</title>
        <authorList>
            <person name="Li H.-S."/>
            <person name="Huang Y.-H."/>
            <person name="Pang H."/>
        </authorList>
    </citation>
    <scope>NUCLEOTIDE SEQUENCE [LARGE SCALE GENOMIC DNA]</scope>
    <source>
        <strain evidence="1">SYSU_2023b</strain>
        <tissue evidence="1">Whole body</tissue>
    </source>
</reference>
<organism evidence="1 2">
    <name type="scientific">Henosepilachna vigintioctopunctata</name>
    <dbReference type="NCBI Taxonomy" id="420089"/>
    <lineage>
        <taxon>Eukaryota</taxon>
        <taxon>Metazoa</taxon>
        <taxon>Ecdysozoa</taxon>
        <taxon>Arthropoda</taxon>
        <taxon>Hexapoda</taxon>
        <taxon>Insecta</taxon>
        <taxon>Pterygota</taxon>
        <taxon>Neoptera</taxon>
        <taxon>Endopterygota</taxon>
        <taxon>Coleoptera</taxon>
        <taxon>Polyphaga</taxon>
        <taxon>Cucujiformia</taxon>
        <taxon>Coccinelloidea</taxon>
        <taxon>Coccinellidae</taxon>
        <taxon>Epilachninae</taxon>
        <taxon>Epilachnini</taxon>
        <taxon>Henosepilachna</taxon>
    </lineage>
</organism>
<proteinExistence type="predicted"/>
<accession>A0AAW1U8U0</accession>